<gene>
    <name evidence="1" type="ORF">BofuT4_uP149960.1</name>
</gene>
<name>G2YW66_BOTF4</name>
<evidence type="ECO:0000313" key="1">
    <source>
        <dbReference type="EMBL" id="CCD55864.1"/>
    </source>
</evidence>
<reference evidence="2" key="1">
    <citation type="journal article" date="2011" name="PLoS Genet.">
        <title>Genomic analysis of the necrotrophic fungal pathogens Sclerotinia sclerotiorum and Botrytis cinerea.</title>
        <authorList>
            <person name="Amselem J."/>
            <person name="Cuomo C.A."/>
            <person name="van Kan J.A."/>
            <person name="Viaud M."/>
            <person name="Benito E.P."/>
            <person name="Couloux A."/>
            <person name="Coutinho P.M."/>
            <person name="de Vries R.P."/>
            <person name="Dyer P.S."/>
            <person name="Fillinger S."/>
            <person name="Fournier E."/>
            <person name="Gout L."/>
            <person name="Hahn M."/>
            <person name="Kohn L."/>
            <person name="Lapalu N."/>
            <person name="Plummer K.M."/>
            <person name="Pradier J.M."/>
            <person name="Quevillon E."/>
            <person name="Sharon A."/>
            <person name="Simon A."/>
            <person name="ten Have A."/>
            <person name="Tudzynski B."/>
            <person name="Tudzynski P."/>
            <person name="Wincker P."/>
            <person name="Andrew M."/>
            <person name="Anthouard V."/>
            <person name="Beever R.E."/>
            <person name="Beffa R."/>
            <person name="Benoit I."/>
            <person name="Bouzid O."/>
            <person name="Brault B."/>
            <person name="Chen Z."/>
            <person name="Choquer M."/>
            <person name="Collemare J."/>
            <person name="Cotton P."/>
            <person name="Danchin E.G."/>
            <person name="Da Silva C."/>
            <person name="Gautier A."/>
            <person name="Giraud C."/>
            <person name="Giraud T."/>
            <person name="Gonzalez C."/>
            <person name="Grossetete S."/>
            <person name="Guldener U."/>
            <person name="Henrissat B."/>
            <person name="Howlett B.J."/>
            <person name="Kodira C."/>
            <person name="Kretschmer M."/>
            <person name="Lappartient A."/>
            <person name="Leroch M."/>
            <person name="Levis C."/>
            <person name="Mauceli E."/>
            <person name="Neuveglise C."/>
            <person name="Oeser B."/>
            <person name="Pearson M."/>
            <person name="Poulain J."/>
            <person name="Poussereau N."/>
            <person name="Quesneville H."/>
            <person name="Rascle C."/>
            <person name="Schumacher J."/>
            <person name="Segurens B."/>
            <person name="Sexton A."/>
            <person name="Silva E."/>
            <person name="Sirven C."/>
            <person name="Soanes D.M."/>
            <person name="Talbot N.J."/>
            <person name="Templeton M."/>
            <person name="Yandava C."/>
            <person name="Yarden O."/>
            <person name="Zeng Q."/>
            <person name="Rollins J.A."/>
            <person name="Lebrun M.H."/>
            <person name="Dickman M."/>
        </authorList>
    </citation>
    <scope>NUCLEOTIDE SEQUENCE [LARGE SCALE GENOMIC DNA]</scope>
    <source>
        <strain evidence="2">T4</strain>
    </source>
</reference>
<accession>G2YW66</accession>
<dbReference type="InParanoid" id="G2YW66"/>
<protein>
    <submittedName>
        <fullName evidence="1">Uncharacterized protein</fullName>
    </submittedName>
</protein>
<dbReference type="Proteomes" id="UP000008177">
    <property type="component" value="Unplaced contigs"/>
</dbReference>
<organism evidence="1 2">
    <name type="scientific">Botryotinia fuckeliana (strain T4)</name>
    <name type="common">Noble rot fungus</name>
    <name type="synonym">Botrytis cinerea</name>
    <dbReference type="NCBI Taxonomy" id="999810"/>
    <lineage>
        <taxon>Eukaryota</taxon>
        <taxon>Fungi</taxon>
        <taxon>Dikarya</taxon>
        <taxon>Ascomycota</taxon>
        <taxon>Pezizomycotina</taxon>
        <taxon>Leotiomycetes</taxon>
        <taxon>Helotiales</taxon>
        <taxon>Sclerotiniaceae</taxon>
        <taxon>Botrytis</taxon>
    </lineage>
</organism>
<evidence type="ECO:0000313" key="2">
    <source>
        <dbReference type="Proteomes" id="UP000008177"/>
    </source>
</evidence>
<sequence>MRNFFTIISRGSRRGDRRQRRNLRIFFRFLAHRIVDQKVHDDFPYSARNHHDLHSSS</sequence>
<dbReference type="EMBL" id="FQ790358">
    <property type="protein sequence ID" value="CCD55864.1"/>
    <property type="molecule type" value="Genomic_DNA"/>
</dbReference>
<dbReference type="AlphaFoldDB" id="G2YW66"/>
<dbReference type="HOGENOM" id="CLU_2996333_0_0_1"/>
<proteinExistence type="predicted"/>